<comment type="caution">
    <text evidence="2">The sequence shown here is derived from an EMBL/GenBank/DDBJ whole genome shotgun (WGS) entry which is preliminary data.</text>
</comment>
<reference evidence="2 3" key="1">
    <citation type="submission" date="2015-09" db="EMBL/GenBank/DDBJ databases">
        <title>Host preference determinants of Valsa canker pathogens revealed by comparative genomics.</title>
        <authorList>
            <person name="Yin Z."/>
            <person name="Huang L."/>
        </authorList>
    </citation>
    <scope>NUCLEOTIDE SEQUENCE [LARGE SCALE GENOMIC DNA]</scope>
    <source>
        <strain evidence="2 3">03-1</strain>
    </source>
</reference>
<dbReference type="AlphaFoldDB" id="A0A423XA09"/>
<sequence length="95" mass="10015">MAYGGGDQPKFDDSGRPWYPQVSNISSRTEVDGGPPYYPPPRSASSYHSASAAGGYSPVAGQNHTPSPGTLMSPTADPPQEMSAEPKGHDTFYNP</sequence>
<feature type="region of interest" description="Disordered" evidence="1">
    <location>
        <begin position="1"/>
        <end position="95"/>
    </location>
</feature>
<organism evidence="2 3">
    <name type="scientific">Cytospora schulzeri</name>
    <dbReference type="NCBI Taxonomy" id="448051"/>
    <lineage>
        <taxon>Eukaryota</taxon>
        <taxon>Fungi</taxon>
        <taxon>Dikarya</taxon>
        <taxon>Ascomycota</taxon>
        <taxon>Pezizomycotina</taxon>
        <taxon>Sordariomycetes</taxon>
        <taxon>Sordariomycetidae</taxon>
        <taxon>Diaporthales</taxon>
        <taxon>Cytosporaceae</taxon>
        <taxon>Cytospora</taxon>
    </lineage>
</organism>
<feature type="compositionally biased region" description="Basic and acidic residues" evidence="1">
    <location>
        <begin position="84"/>
        <end position="95"/>
    </location>
</feature>
<accession>A0A423XA09</accession>
<dbReference type="Proteomes" id="UP000283895">
    <property type="component" value="Unassembled WGS sequence"/>
</dbReference>
<protein>
    <submittedName>
        <fullName evidence="2">Uncharacterized protein</fullName>
    </submittedName>
</protein>
<evidence type="ECO:0000313" key="2">
    <source>
        <dbReference type="EMBL" id="ROW12735.1"/>
    </source>
</evidence>
<gene>
    <name evidence="2" type="ORF">VMCG_00741</name>
</gene>
<dbReference type="EMBL" id="LKEA01000001">
    <property type="protein sequence ID" value="ROW12735.1"/>
    <property type="molecule type" value="Genomic_DNA"/>
</dbReference>
<keyword evidence="3" id="KW-1185">Reference proteome</keyword>
<proteinExistence type="predicted"/>
<evidence type="ECO:0000313" key="3">
    <source>
        <dbReference type="Proteomes" id="UP000283895"/>
    </source>
</evidence>
<name>A0A423XA09_9PEZI</name>
<feature type="compositionally biased region" description="Polar residues" evidence="1">
    <location>
        <begin position="60"/>
        <end position="73"/>
    </location>
</feature>
<evidence type="ECO:0000256" key="1">
    <source>
        <dbReference type="SAM" id="MobiDB-lite"/>
    </source>
</evidence>
<feature type="compositionally biased region" description="Low complexity" evidence="1">
    <location>
        <begin position="43"/>
        <end position="58"/>
    </location>
</feature>